<evidence type="ECO:0000256" key="2">
    <source>
        <dbReference type="SAM" id="Phobius"/>
    </source>
</evidence>
<evidence type="ECO:0008006" key="5">
    <source>
        <dbReference type="Google" id="ProtNLM"/>
    </source>
</evidence>
<feature type="compositionally biased region" description="Low complexity" evidence="1">
    <location>
        <begin position="9"/>
        <end position="21"/>
    </location>
</feature>
<name>A0A8J3C3K4_9ACTN</name>
<evidence type="ECO:0000313" key="3">
    <source>
        <dbReference type="EMBL" id="GGL04494.1"/>
    </source>
</evidence>
<keyword evidence="2" id="KW-1133">Transmembrane helix</keyword>
<reference evidence="3" key="2">
    <citation type="submission" date="2020-09" db="EMBL/GenBank/DDBJ databases">
        <authorList>
            <person name="Sun Q."/>
            <person name="Zhou Y."/>
        </authorList>
    </citation>
    <scope>NUCLEOTIDE SEQUENCE</scope>
    <source>
        <strain evidence="3">CGMCC 4.7299</strain>
    </source>
</reference>
<keyword evidence="4" id="KW-1185">Reference proteome</keyword>
<organism evidence="3 4">
    <name type="scientific">Mangrovihabitans endophyticus</name>
    <dbReference type="NCBI Taxonomy" id="1751298"/>
    <lineage>
        <taxon>Bacteria</taxon>
        <taxon>Bacillati</taxon>
        <taxon>Actinomycetota</taxon>
        <taxon>Actinomycetes</taxon>
        <taxon>Micromonosporales</taxon>
        <taxon>Micromonosporaceae</taxon>
        <taxon>Mangrovihabitans</taxon>
    </lineage>
</organism>
<feature type="transmembrane region" description="Helical" evidence="2">
    <location>
        <begin position="61"/>
        <end position="84"/>
    </location>
</feature>
<evidence type="ECO:0000313" key="4">
    <source>
        <dbReference type="Proteomes" id="UP000656042"/>
    </source>
</evidence>
<accession>A0A8J3C3K4</accession>
<feature type="region of interest" description="Disordered" evidence="1">
    <location>
        <begin position="1"/>
        <end position="26"/>
    </location>
</feature>
<dbReference type="Proteomes" id="UP000656042">
    <property type="component" value="Unassembled WGS sequence"/>
</dbReference>
<dbReference type="AlphaFoldDB" id="A0A8J3C3K4"/>
<evidence type="ECO:0000256" key="1">
    <source>
        <dbReference type="SAM" id="MobiDB-lite"/>
    </source>
</evidence>
<gene>
    <name evidence="3" type="ORF">GCM10012284_43870</name>
</gene>
<comment type="caution">
    <text evidence="3">The sequence shown here is derived from an EMBL/GenBank/DDBJ whole genome shotgun (WGS) entry which is preliminary data.</text>
</comment>
<dbReference type="EMBL" id="BMMX01000023">
    <property type="protein sequence ID" value="GGL04494.1"/>
    <property type="molecule type" value="Genomic_DNA"/>
</dbReference>
<protein>
    <recommendedName>
        <fullName evidence="5">DUF2335 domain-containing protein</fullName>
    </recommendedName>
</protein>
<proteinExistence type="predicted"/>
<keyword evidence="2" id="KW-0472">Membrane</keyword>
<reference evidence="3" key="1">
    <citation type="journal article" date="2014" name="Int. J. Syst. Evol. Microbiol.">
        <title>Complete genome sequence of Corynebacterium casei LMG S-19264T (=DSM 44701T), isolated from a smear-ripened cheese.</title>
        <authorList>
            <consortium name="US DOE Joint Genome Institute (JGI-PGF)"/>
            <person name="Walter F."/>
            <person name="Albersmeier A."/>
            <person name="Kalinowski J."/>
            <person name="Ruckert C."/>
        </authorList>
    </citation>
    <scope>NUCLEOTIDE SEQUENCE</scope>
    <source>
        <strain evidence="3">CGMCC 4.7299</strain>
    </source>
</reference>
<feature type="transmembrane region" description="Helical" evidence="2">
    <location>
        <begin position="90"/>
        <end position="109"/>
    </location>
</feature>
<sequence>MGAQAMNISDNSSSHSASDSSVPTLPQTADWELGRQYMRGALGADEFLDRSSRSQPLRTTVAHRIATFLGGSVFVAYAALALYFLATRQLVPGVVSVVGALAVVAYSVVQLRR</sequence>
<keyword evidence="2" id="KW-0812">Transmembrane</keyword>